<dbReference type="Proteomes" id="UP000249082">
    <property type="component" value="Unassembled WGS sequence"/>
</dbReference>
<dbReference type="Gene3D" id="3.30.1200.10">
    <property type="entry name" value="YggU-like"/>
    <property type="match status" value="1"/>
</dbReference>
<dbReference type="AlphaFoldDB" id="A0A2W5NHS5"/>
<dbReference type="HAMAP" id="MF_00634">
    <property type="entry name" value="UPF0235"/>
    <property type="match status" value="1"/>
</dbReference>
<reference evidence="3 4" key="1">
    <citation type="submission" date="2017-08" db="EMBL/GenBank/DDBJ databases">
        <title>Infants hospitalized years apart are colonized by the same room-sourced microbial strains.</title>
        <authorList>
            <person name="Brooks B."/>
            <person name="Olm M.R."/>
            <person name="Firek B.A."/>
            <person name="Baker R."/>
            <person name="Thomas B.C."/>
            <person name="Morowitz M.J."/>
            <person name="Banfield J.F."/>
        </authorList>
    </citation>
    <scope>NUCLEOTIDE SEQUENCE [LARGE SCALE GENOMIC DNA]</scope>
    <source>
        <strain evidence="3">S2_005_002_R2_33</strain>
    </source>
</reference>
<comment type="similarity">
    <text evidence="1 2">Belongs to the UPF0235 family.</text>
</comment>
<evidence type="ECO:0000313" key="4">
    <source>
        <dbReference type="Proteomes" id="UP000249082"/>
    </source>
</evidence>
<dbReference type="PANTHER" id="PTHR13420">
    <property type="entry name" value="UPF0235 PROTEIN C15ORF40"/>
    <property type="match status" value="1"/>
</dbReference>
<accession>A0A2W5NHS5</accession>
<evidence type="ECO:0000256" key="1">
    <source>
        <dbReference type="ARBA" id="ARBA00010364"/>
    </source>
</evidence>
<dbReference type="PANTHER" id="PTHR13420:SF7">
    <property type="entry name" value="UPF0235 PROTEIN C15ORF40"/>
    <property type="match status" value="1"/>
</dbReference>
<gene>
    <name evidence="3" type="ORF">DI555_18385</name>
</gene>
<dbReference type="EMBL" id="QFPX01000019">
    <property type="protein sequence ID" value="PZQ53042.1"/>
    <property type="molecule type" value="Genomic_DNA"/>
</dbReference>
<sequence length="103" mass="10940">MARAKVALPTAEAVRALLDGEGRLAVRVTPGAKVETLEIVEGRLLVKVRAKPEDGKANEAVRALIAAAMDLAPSRVELLRGATSREKLFHVELPPRAGEGDHA</sequence>
<dbReference type="NCBIfam" id="TIGR00251">
    <property type="entry name" value="DUF167 family protein"/>
    <property type="match status" value="1"/>
</dbReference>
<proteinExistence type="inferred from homology"/>
<dbReference type="GO" id="GO:0005737">
    <property type="term" value="C:cytoplasm"/>
    <property type="evidence" value="ECO:0007669"/>
    <property type="project" value="TreeGrafter"/>
</dbReference>
<dbReference type="SMART" id="SM01152">
    <property type="entry name" value="DUF167"/>
    <property type="match status" value="1"/>
</dbReference>
<dbReference type="Pfam" id="PF02594">
    <property type="entry name" value="DUF167"/>
    <property type="match status" value="1"/>
</dbReference>
<protein>
    <recommendedName>
        <fullName evidence="2">UPF0235 protein DI555_18385</fullName>
    </recommendedName>
</protein>
<evidence type="ECO:0000313" key="3">
    <source>
        <dbReference type="EMBL" id="PZQ53042.1"/>
    </source>
</evidence>
<evidence type="ECO:0000256" key="2">
    <source>
        <dbReference type="HAMAP-Rule" id="MF_00634"/>
    </source>
</evidence>
<dbReference type="InterPro" id="IPR003746">
    <property type="entry name" value="DUF167"/>
</dbReference>
<name>A0A2W5NHS5_9SPHN</name>
<organism evidence="3 4">
    <name type="scientific">Novosphingobium pentaromativorans</name>
    <dbReference type="NCBI Taxonomy" id="205844"/>
    <lineage>
        <taxon>Bacteria</taxon>
        <taxon>Pseudomonadati</taxon>
        <taxon>Pseudomonadota</taxon>
        <taxon>Alphaproteobacteria</taxon>
        <taxon>Sphingomonadales</taxon>
        <taxon>Sphingomonadaceae</taxon>
        <taxon>Novosphingobium</taxon>
    </lineage>
</organism>
<comment type="caution">
    <text evidence="3">The sequence shown here is derived from an EMBL/GenBank/DDBJ whole genome shotgun (WGS) entry which is preliminary data.</text>
</comment>
<dbReference type="SUPFAM" id="SSF69786">
    <property type="entry name" value="YggU-like"/>
    <property type="match status" value="1"/>
</dbReference>
<dbReference type="InterPro" id="IPR036591">
    <property type="entry name" value="YggU-like_sf"/>
</dbReference>